<keyword evidence="2 5" id="KW-0812">Transmembrane</keyword>
<feature type="transmembrane region" description="Helical" evidence="5">
    <location>
        <begin position="80"/>
        <end position="99"/>
    </location>
</feature>
<protein>
    <submittedName>
        <fullName evidence="6">Uncharacterized protein</fullName>
    </submittedName>
</protein>
<dbReference type="Proteomes" id="UP000549394">
    <property type="component" value="Unassembled WGS sequence"/>
</dbReference>
<keyword evidence="3 5" id="KW-1133">Transmembrane helix</keyword>
<dbReference type="InterPro" id="IPR003689">
    <property type="entry name" value="ZIP"/>
</dbReference>
<evidence type="ECO:0000313" key="7">
    <source>
        <dbReference type="Proteomes" id="UP000549394"/>
    </source>
</evidence>
<dbReference type="GO" id="GO:0005886">
    <property type="term" value="C:plasma membrane"/>
    <property type="evidence" value="ECO:0007669"/>
    <property type="project" value="TreeGrafter"/>
</dbReference>
<feature type="transmembrane region" description="Helical" evidence="5">
    <location>
        <begin position="264"/>
        <end position="283"/>
    </location>
</feature>
<proteinExistence type="predicted"/>
<comment type="caution">
    <text evidence="6">The sequence shown here is derived from an EMBL/GenBank/DDBJ whole genome shotgun (WGS) entry which is preliminary data.</text>
</comment>
<dbReference type="EMBL" id="CAJFCJ010000006">
    <property type="protein sequence ID" value="CAD5116591.1"/>
    <property type="molecule type" value="Genomic_DNA"/>
</dbReference>
<feature type="transmembrane region" description="Helical" evidence="5">
    <location>
        <begin position="295"/>
        <end position="315"/>
    </location>
</feature>
<accession>A0A7I8VPS6</accession>
<keyword evidence="7" id="KW-1185">Reference proteome</keyword>
<reference evidence="6 7" key="1">
    <citation type="submission" date="2020-08" db="EMBL/GenBank/DDBJ databases">
        <authorList>
            <person name="Hejnol A."/>
        </authorList>
    </citation>
    <scope>NUCLEOTIDE SEQUENCE [LARGE SCALE GENOMIC DNA]</scope>
</reference>
<evidence type="ECO:0000256" key="2">
    <source>
        <dbReference type="ARBA" id="ARBA00022692"/>
    </source>
</evidence>
<dbReference type="AlphaFoldDB" id="A0A7I8VPS6"/>
<evidence type="ECO:0000256" key="1">
    <source>
        <dbReference type="ARBA" id="ARBA00004141"/>
    </source>
</evidence>
<evidence type="ECO:0000256" key="3">
    <source>
        <dbReference type="ARBA" id="ARBA00022989"/>
    </source>
</evidence>
<organism evidence="6 7">
    <name type="scientific">Dimorphilus gyrociliatus</name>
    <dbReference type="NCBI Taxonomy" id="2664684"/>
    <lineage>
        <taxon>Eukaryota</taxon>
        <taxon>Metazoa</taxon>
        <taxon>Spiralia</taxon>
        <taxon>Lophotrochozoa</taxon>
        <taxon>Annelida</taxon>
        <taxon>Polychaeta</taxon>
        <taxon>Polychaeta incertae sedis</taxon>
        <taxon>Dinophilidae</taxon>
        <taxon>Dimorphilus</taxon>
    </lineage>
</organism>
<feature type="transmembrane region" description="Helical" evidence="5">
    <location>
        <begin position="198"/>
        <end position="219"/>
    </location>
</feature>
<name>A0A7I8VPS6_9ANNE</name>
<dbReference type="OrthoDB" id="448280at2759"/>
<sequence>MIRWVAKTIAAIAGFMITIAFTFLPFKLKNIFIRKGTTGKAVLSCLSCFSGGVFFGTFILHMLPEVNLILDEALLRPRHITYPVAETIIALGFFLVLYTEKIAIMLHYKKSFHKIEKCDTDKQTNDKIMNSNVESKSVDKAQFALLNGSLQPENGSETNINIQLDEPHEMRSVLLMVALSLHRIFEGLSIGLKSTVFGVWSLFLAVMCHEIVIAFSLGMHLANVKTKRTKLIVAVIFCCLVGPLGVVIGTLITELGTLSNTVNIINGVLQGIATGTFIYVTFFEILNEELEKSVSIINMICLFVGFATMAALGFIPENSIEESIINNSTSII</sequence>
<dbReference type="GO" id="GO:0005385">
    <property type="term" value="F:zinc ion transmembrane transporter activity"/>
    <property type="evidence" value="ECO:0007669"/>
    <property type="project" value="TreeGrafter"/>
</dbReference>
<feature type="transmembrane region" description="Helical" evidence="5">
    <location>
        <begin position="38"/>
        <end position="60"/>
    </location>
</feature>
<feature type="transmembrane region" description="Helical" evidence="5">
    <location>
        <begin position="231"/>
        <end position="252"/>
    </location>
</feature>
<evidence type="ECO:0000256" key="5">
    <source>
        <dbReference type="SAM" id="Phobius"/>
    </source>
</evidence>
<dbReference type="PANTHER" id="PTHR11040:SF140">
    <property type="entry name" value="ZRT (ZRT), IRT- (IRT-) LIKE PROTEIN TRANSPORTER"/>
    <property type="match status" value="1"/>
</dbReference>
<comment type="subcellular location">
    <subcellularLocation>
        <location evidence="1">Membrane</location>
        <topology evidence="1">Multi-pass membrane protein</topology>
    </subcellularLocation>
</comment>
<feature type="transmembrane region" description="Helical" evidence="5">
    <location>
        <begin position="173"/>
        <end position="192"/>
    </location>
</feature>
<dbReference type="PANTHER" id="PTHR11040">
    <property type="entry name" value="ZINC/IRON TRANSPORTER"/>
    <property type="match status" value="1"/>
</dbReference>
<feature type="transmembrane region" description="Helical" evidence="5">
    <location>
        <begin position="6"/>
        <end position="26"/>
    </location>
</feature>
<keyword evidence="4 5" id="KW-0472">Membrane</keyword>
<evidence type="ECO:0000256" key="4">
    <source>
        <dbReference type="ARBA" id="ARBA00023136"/>
    </source>
</evidence>
<dbReference type="Pfam" id="PF02535">
    <property type="entry name" value="Zip"/>
    <property type="match status" value="1"/>
</dbReference>
<gene>
    <name evidence="6" type="ORF">DGYR_LOCUS5197</name>
</gene>
<evidence type="ECO:0000313" key="6">
    <source>
        <dbReference type="EMBL" id="CAD5116591.1"/>
    </source>
</evidence>